<organism evidence="7">
    <name type="scientific">Pyricularia oryzae (strain Y34)</name>
    <name type="common">Rice blast fungus</name>
    <name type="synonym">Magnaporthe oryzae</name>
    <dbReference type="NCBI Taxonomy" id="1143189"/>
    <lineage>
        <taxon>Eukaryota</taxon>
        <taxon>Fungi</taxon>
        <taxon>Dikarya</taxon>
        <taxon>Ascomycota</taxon>
        <taxon>Pezizomycotina</taxon>
        <taxon>Sordariomycetes</taxon>
        <taxon>Sordariomycetidae</taxon>
        <taxon>Magnaporthales</taxon>
        <taxon>Pyriculariaceae</taxon>
        <taxon>Pyricularia</taxon>
    </lineage>
</organism>
<sequence>MSRHVDFDNDADKPQEFQVAVVGGGIVGLAITWGLLRRGIKVKVYEQARAIGAIGAGIAFTACAQRCMERLDPAIAKAFWSAGAVPLSSAAGSDDPNDYLRWVDGFNSHPGRDPRWQEQLYELSAGVKGFVAVRRDEFAAQMVKLLPSGVVELQKRLEDIVDEVSDQEGRTGRKVLVFGDGSRATVDAVIGCDGVKSKVREVMFGKDNPASYPTYTHIAAYRAVIPMDTAIKILGERRAKTFNNHLGPGGNLLHYAVSNQTLVSITVFVSDPSEWPDHRQLTRNDGSKAHLLRVFARFNPTVVDLIRQLPDETLPRWGIFDLAEYPLSAFNSGRVVLAGDAAHASAPQHGAGAGIGMEDALCLVTLLERVRQARGPTGRQQQHAALEAAFASYDAVRRTRCQWFVNSSRRITDLHQQREWGDPARLLKAKSCFEEIKDRSHKIWHFDYEGMVEEAGVTYEELLSGQVSIVAVPCRATVIILSSHPITAIPSP</sequence>
<keyword evidence="5" id="KW-1133">Transmembrane helix</keyword>
<dbReference type="SUPFAM" id="SSF51905">
    <property type="entry name" value="FAD/NAD(P)-binding domain"/>
    <property type="match status" value="1"/>
</dbReference>
<dbReference type="InterPro" id="IPR051104">
    <property type="entry name" value="FAD_monoxygenase"/>
</dbReference>
<reference evidence="7" key="1">
    <citation type="journal article" date="2012" name="PLoS Genet.">
        <title>Comparative analysis of the genomes of two field isolates of the rice blast fungus Magnaporthe oryzae.</title>
        <authorList>
            <person name="Xue M."/>
            <person name="Yang J."/>
            <person name="Li Z."/>
            <person name="Hu S."/>
            <person name="Yao N."/>
            <person name="Dean R.A."/>
            <person name="Zhao W."/>
            <person name="Shen M."/>
            <person name="Zhang H."/>
            <person name="Li C."/>
            <person name="Liu L."/>
            <person name="Cao L."/>
            <person name="Xu X."/>
            <person name="Xing Y."/>
            <person name="Hsiang T."/>
            <person name="Zhang Z."/>
            <person name="Xu J.R."/>
            <person name="Peng Y.L."/>
        </authorList>
    </citation>
    <scope>NUCLEOTIDE SEQUENCE</scope>
    <source>
        <strain evidence="7">Y34</strain>
    </source>
</reference>
<dbReference type="InterPro" id="IPR036188">
    <property type="entry name" value="FAD/NAD-bd_sf"/>
</dbReference>
<feature type="domain" description="FAD-binding" evidence="6">
    <location>
        <begin position="319"/>
        <end position="372"/>
    </location>
</feature>
<keyword evidence="5" id="KW-0472">Membrane</keyword>
<keyword evidence="3" id="KW-0274">FAD</keyword>
<dbReference type="GO" id="GO:0071949">
    <property type="term" value="F:FAD binding"/>
    <property type="evidence" value="ECO:0007669"/>
    <property type="project" value="InterPro"/>
</dbReference>
<dbReference type="Pfam" id="PF01494">
    <property type="entry name" value="FAD_binding_3"/>
    <property type="match status" value="1"/>
</dbReference>
<dbReference type="Proteomes" id="UP000011086">
    <property type="component" value="Unassembled WGS sequence"/>
</dbReference>
<name>A0AA97PLL6_PYRO3</name>
<dbReference type="AlphaFoldDB" id="A0AA97PLL6"/>
<evidence type="ECO:0000256" key="4">
    <source>
        <dbReference type="ARBA" id="ARBA00023002"/>
    </source>
</evidence>
<protein>
    <submittedName>
        <fullName evidence="7">Salicylate hydroxylase</fullName>
    </submittedName>
</protein>
<accession>A0AA97PLL6</accession>
<dbReference type="EMBL" id="JH793992">
    <property type="protein sequence ID" value="ELQ38933.1"/>
    <property type="molecule type" value="Genomic_DNA"/>
</dbReference>
<gene>
    <name evidence="7" type="ORF">OOU_Y34scaffold00519g12</name>
</gene>
<evidence type="ECO:0000256" key="1">
    <source>
        <dbReference type="ARBA" id="ARBA00007992"/>
    </source>
</evidence>
<dbReference type="GO" id="GO:0016491">
    <property type="term" value="F:oxidoreductase activity"/>
    <property type="evidence" value="ECO:0007669"/>
    <property type="project" value="UniProtKB-KW"/>
</dbReference>
<comment type="similarity">
    <text evidence="1">Belongs to the paxM FAD-dependent monooxygenase family.</text>
</comment>
<keyword evidence="4" id="KW-0560">Oxidoreductase</keyword>
<evidence type="ECO:0000256" key="5">
    <source>
        <dbReference type="SAM" id="Phobius"/>
    </source>
</evidence>
<dbReference type="PANTHER" id="PTHR46720:SF3">
    <property type="entry name" value="FAD-BINDING DOMAIN-CONTAINING PROTEIN-RELATED"/>
    <property type="match status" value="1"/>
</dbReference>
<dbReference type="Gene3D" id="3.50.50.60">
    <property type="entry name" value="FAD/NAD(P)-binding domain"/>
    <property type="match status" value="1"/>
</dbReference>
<evidence type="ECO:0000313" key="7">
    <source>
        <dbReference type="EMBL" id="ELQ38933.1"/>
    </source>
</evidence>
<keyword evidence="5" id="KW-0812">Transmembrane</keyword>
<evidence type="ECO:0000256" key="3">
    <source>
        <dbReference type="ARBA" id="ARBA00022827"/>
    </source>
</evidence>
<proteinExistence type="inferred from homology"/>
<keyword evidence="2" id="KW-0285">Flavoprotein</keyword>
<dbReference type="InterPro" id="IPR002938">
    <property type="entry name" value="FAD-bd"/>
</dbReference>
<evidence type="ECO:0000256" key="2">
    <source>
        <dbReference type="ARBA" id="ARBA00022630"/>
    </source>
</evidence>
<dbReference type="PANTHER" id="PTHR46720">
    <property type="entry name" value="HYDROXYLASE, PUTATIVE (AFU_ORTHOLOGUE AFUA_3G01460)-RELATED"/>
    <property type="match status" value="1"/>
</dbReference>
<feature type="transmembrane region" description="Helical" evidence="5">
    <location>
        <begin position="17"/>
        <end position="36"/>
    </location>
</feature>
<dbReference type="SUPFAM" id="SSF54373">
    <property type="entry name" value="FAD-linked reductases, C-terminal domain"/>
    <property type="match status" value="1"/>
</dbReference>
<evidence type="ECO:0000259" key="6">
    <source>
        <dbReference type="Pfam" id="PF01494"/>
    </source>
</evidence>
<dbReference type="PRINTS" id="PR00420">
    <property type="entry name" value="RNGMNOXGNASE"/>
</dbReference>
<dbReference type="GO" id="GO:0044550">
    <property type="term" value="P:secondary metabolite biosynthetic process"/>
    <property type="evidence" value="ECO:0007669"/>
    <property type="project" value="TreeGrafter"/>
</dbReference>